<gene>
    <name evidence="5" type="ORF">H9892_00760</name>
</gene>
<dbReference type="InterPro" id="IPR026891">
    <property type="entry name" value="Fn3-like"/>
</dbReference>
<dbReference type="Gene3D" id="3.40.50.1700">
    <property type="entry name" value="Glycoside hydrolase family 3 C-terminal domain"/>
    <property type="match status" value="1"/>
</dbReference>
<keyword evidence="3" id="KW-1133">Transmembrane helix</keyword>
<evidence type="ECO:0000256" key="3">
    <source>
        <dbReference type="SAM" id="Phobius"/>
    </source>
</evidence>
<dbReference type="Gene3D" id="3.20.20.300">
    <property type="entry name" value="Glycoside hydrolase, family 3, N-terminal domain"/>
    <property type="match status" value="1"/>
</dbReference>
<dbReference type="AlphaFoldDB" id="A0A9D1Q0C8"/>
<organism evidence="5 6">
    <name type="scientific">Candidatus Protoclostridium stercorigallinarum</name>
    <dbReference type="NCBI Taxonomy" id="2838741"/>
    <lineage>
        <taxon>Bacteria</taxon>
        <taxon>Bacillati</taxon>
        <taxon>Bacillota</taxon>
        <taxon>Clostridia</taxon>
        <taxon>Candidatus Protoclostridium</taxon>
    </lineage>
</organism>
<dbReference type="SUPFAM" id="SSF51445">
    <property type="entry name" value="(Trans)glycosidases"/>
    <property type="match status" value="1"/>
</dbReference>
<protein>
    <submittedName>
        <fullName evidence="5">Glycoside hydrolase family 3 C-terminal domain-containing protein</fullName>
    </submittedName>
</protein>
<feature type="transmembrane region" description="Helical" evidence="3">
    <location>
        <begin position="936"/>
        <end position="959"/>
    </location>
</feature>
<sequence length="970" mass="105688">MMAKTSKSTGIIGIVVSAVLAVLIIALTVASVMANSSITLWWSSFSETGNSALPEGVTRETLTEDMERVGTEVMGEGAVLLENNGALPLEKNTTVNLVGYYGVNALVASGGSVSVGSTNISSVTLKEGLEKAGLKVNESLYNAQVDLSEDDRYQNIFSMVESYEIAEYELADLEDELTAAEDVSQTAIYVMGRTAAEKNDPITANAEFDGDEMKSSGWGAQADGKKAEDGHYLEFTDTEREMLTALNEHFDKVIVLLNLATPMELGAFEEEAVKPDAVLFIGTTGTYGAYGVGKLLTGETNPSGRLSATYSYDVTDNPAFYTYGTNVYANASEWGDLSKWTADNVEALDEHYDKYYHYYEGIYVGYRYYETRYIGNDNVYTAEEEAAYREAVQYPFGYGLSYTDFTWSNARWEIGEKGGTVSVTVDVKNDGDKAGKDVVQMYYTAPYTAGGIEKSAVVLGGYAKTELIEPGATKSVTITMNYDDMASYDYETEKCYVLDAGTYTLSLRSDAHTVKNDLTKTFDVAEKIVYRDNADGKRSTDKVEAVNQFDTLSAGDGSITYVSRADWEGTMPTVRDSEKTVNASDAVVKAILNDVHGSYVDGEDKDAENCAAHGWTEDIVTNADNGLTVDQFAGMTDYDDPLWDDLLAQLSIDDMRTLYTDGAYRVASVASIGMKLTVDADSGVGLNATSISQYGVKVPSPQIWAGSYNDALIEDMAKYVGYDFLLAGAVGIYGPACNLMRSPFNGRNGEYMSEDPLLTGKITAAYDRGVQGVGCYVYNKHYAIYGCAGNASAMTWLHEQALREIYVRHFEIAVKEGGAMGMMVSFSKMGTSLNICSYPLLTTLPREEWGFMGAFVSDGISTTAWNQDLGLLAGLDLVLDANVDSGMTSYADAMVSDRVSGTIYGRHMMQESAKRLIYRYCNSAASTAIRDFTPTWIIFVVLFNVILAAGIVCCVIFMIKPAFFPKKEKA</sequence>
<evidence type="ECO:0000256" key="2">
    <source>
        <dbReference type="ARBA" id="ARBA00022801"/>
    </source>
</evidence>
<comment type="similarity">
    <text evidence="1">Belongs to the glycosyl hydrolase 3 family.</text>
</comment>
<dbReference type="InterPro" id="IPR050288">
    <property type="entry name" value="Cellulose_deg_GH3"/>
</dbReference>
<dbReference type="InterPro" id="IPR013783">
    <property type="entry name" value="Ig-like_fold"/>
</dbReference>
<dbReference type="InterPro" id="IPR001764">
    <property type="entry name" value="Glyco_hydro_3_N"/>
</dbReference>
<dbReference type="PRINTS" id="PR00133">
    <property type="entry name" value="GLHYDRLASE3"/>
</dbReference>
<dbReference type="InterPro" id="IPR036881">
    <property type="entry name" value="Glyco_hydro_3_C_sf"/>
</dbReference>
<dbReference type="Gene3D" id="2.60.40.10">
    <property type="entry name" value="Immunoglobulins"/>
    <property type="match status" value="1"/>
</dbReference>
<dbReference type="Pfam" id="PF01915">
    <property type="entry name" value="Glyco_hydro_3_C"/>
    <property type="match status" value="1"/>
</dbReference>
<evidence type="ECO:0000313" key="6">
    <source>
        <dbReference type="Proteomes" id="UP000823990"/>
    </source>
</evidence>
<keyword evidence="3" id="KW-0812">Transmembrane</keyword>
<dbReference type="InterPro" id="IPR036962">
    <property type="entry name" value="Glyco_hydro_3_N_sf"/>
</dbReference>
<dbReference type="GO" id="GO:0005975">
    <property type="term" value="P:carbohydrate metabolic process"/>
    <property type="evidence" value="ECO:0007669"/>
    <property type="project" value="InterPro"/>
</dbReference>
<dbReference type="PANTHER" id="PTHR42715:SF10">
    <property type="entry name" value="BETA-GLUCOSIDASE"/>
    <property type="match status" value="1"/>
</dbReference>
<dbReference type="InterPro" id="IPR002772">
    <property type="entry name" value="Glyco_hydro_3_C"/>
</dbReference>
<evidence type="ECO:0000259" key="4">
    <source>
        <dbReference type="SMART" id="SM01217"/>
    </source>
</evidence>
<dbReference type="EMBL" id="DXHS01000012">
    <property type="protein sequence ID" value="HIW01862.1"/>
    <property type="molecule type" value="Genomic_DNA"/>
</dbReference>
<dbReference type="Pfam" id="PF00933">
    <property type="entry name" value="Glyco_hydro_3"/>
    <property type="match status" value="1"/>
</dbReference>
<keyword evidence="2 5" id="KW-0378">Hydrolase</keyword>
<name>A0A9D1Q0C8_9FIRM</name>
<dbReference type="GO" id="GO:0004553">
    <property type="term" value="F:hydrolase activity, hydrolyzing O-glycosyl compounds"/>
    <property type="evidence" value="ECO:0007669"/>
    <property type="project" value="InterPro"/>
</dbReference>
<dbReference type="PANTHER" id="PTHR42715">
    <property type="entry name" value="BETA-GLUCOSIDASE"/>
    <property type="match status" value="1"/>
</dbReference>
<reference evidence="5" key="1">
    <citation type="journal article" date="2021" name="PeerJ">
        <title>Extensive microbial diversity within the chicken gut microbiome revealed by metagenomics and culture.</title>
        <authorList>
            <person name="Gilroy R."/>
            <person name="Ravi A."/>
            <person name="Getino M."/>
            <person name="Pursley I."/>
            <person name="Horton D.L."/>
            <person name="Alikhan N.F."/>
            <person name="Baker D."/>
            <person name="Gharbi K."/>
            <person name="Hall N."/>
            <person name="Watson M."/>
            <person name="Adriaenssens E.M."/>
            <person name="Foster-Nyarko E."/>
            <person name="Jarju S."/>
            <person name="Secka A."/>
            <person name="Antonio M."/>
            <person name="Oren A."/>
            <person name="Chaudhuri R.R."/>
            <person name="La Ragione R."/>
            <person name="Hildebrand F."/>
            <person name="Pallen M.J."/>
        </authorList>
    </citation>
    <scope>NUCLEOTIDE SEQUENCE</scope>
    <source>
        <strain evidence="5">12435</strain>
    </source>
</reference>
<dbReference type="Pfam" id="PF14310">
    <property type="entry name" value="Fn3-like"/>
    <property type="match status" value="1"/>
</dbReference>
<evidence type="ECO:0000313" key="5">
    <source>
        <dbReference type="EMBL" id="HIW01862.1"/>
    </source>
</evidence>
<dbReference type="SUPFAM" id="SSF52279">
    <property type="entry name" value="Beta-D-glucan exohydrolase, C-terminal domain"/>
    <property type="match status" value="1"/>
</dbReference>
<proteinExistence type="inferred from homology"/>
<feature type="domain" description="Fibronectin type III-like" evidence="4">
    <location>
        <begin position="437"/>
        <end position="511"/>
    </location>
</feature>
<dbReference type="CDD" id="cd12087">
    <property type="entry name" value="TM_EGFR-like"/>
    <property type="match status" value="1"/>
</dbReference>
<comment type="caution">
    <text evidence="5">The sequence shown here is derived from an EMBL/GenBank/DDBJ whole genome shotgun (WGS) entry which is preliminary data.</text>
</comment>
<dbReference type="Proteomes" id="UP000823990">
    <property type="component" value="Unassembled WGS sequence"/>
</dbReference>
<reference evidence="5" key="2">
    <citation type="submission" date="2021-04" db="EMBL/GenBank/DDBJ databases">
        <authorList>
            <person name="Gilroy R."/>
        </authorList>
    </citation>
    <scope>NUCLEOTIDE SEQUENCE</scope>
    <source>
        <strain evidence="5">12435</strain>
    </source>
</reference>
<evidence type="ECO:0000256" key="1">
    <source>
        <dbReference type="ARBA" id="ARBA00005336"/>
    </source>
</evidence>
<dbReference type="InterPro" id="IPR017853">
    <property type="entry name" value="GH"/>
</dbReference>
<accession>A0A9D1Q0C8</accession>
<keyword evidence="3" id="KW-0472">Membrane</keyword>
<dbReference type="SMART" id="SM01217">
    <property type="entry name" value="Fn3_like"/>
    <property type="match status" value="1"/>
</dbReference>